<dbReference type="GO" id="GO:0005576">
    <property type="term" value="C:extracellular region"/>
    <property type="evidence" value="ECO:0007669"/>
    <property type="project" value="UniProtKB-SubCell"/>
</dbReference>
<evidence type="ECO:0000256" key="5">
    <source>
        <dbReference type="ARBA" id="ARBA00023157"/>
    </source>
</evidence>
<evidence type="ECO:0000256" key="1">
    <source>
        <dbReference type="ARBA" id="ARBA00004613"/>
    </source>
</evidence>
<keyword evidence="9" id="KW-1185">Reference proteome</keyword>
<sequence>MVDGFSDCHELYMAGFTVSGVYSIKPDGTLFMDTVYCEMVNKTGYTVLQRRVDGLLNFNRRWLEYRYGFGNPYAEFWIGNDKMHALTTQKQYILRIDIWDWEGNKAYAEYNSFSVEDAEQQFRLHIGGYYGDAGDSFSYHDNMVFSTEDVDNDLHTRNCAAENKGGWWFNSCYSCHLNGIYHTAWYPQAQSKYADGISWYTWKDSEFYSLKKVEMKIRPKTP</sequence>
<organism evidence="8 9">
    <name type="scientific">Patella caerulea</name>
    <name type="common">Rayed Mediterranean limpet</name>
    <dbReference type="NCBI Taxonomy" id="87958"/>
    <lineage>
        <taxon>Eukaryota</taxon>
        <taxon>Metazoa</taxon>
        <taxon>Spiralia</taxon>
        <taxon>Lophotrochozoa</taxon>
        <taxon>Mollusca</taxon>
        <taxon>Gastropoda</taxon>
        <taxon>Patellogastropoda</taxon>
        <taxon>Patelloidea</taxon>
        <taxon>Patellidae</taxon>
        <taxon>Patella</taxon>
    </lineage>
</organism>
<dbReference type="PANTHER" id="PTHR47221:SF6">
    <property type="entry name" value="FIBRINOGEN ALPHA CHAIN"/>
    <property type="match status" value="1"/>
</dbReference>
<evidence type="ECO:0000313" key="8">
    <source>
        <dbReference type="EMBL" id="KAK6179937.1"/>
    </source>
</evidence>
<dbReference type="SUPFAM" id="SSF56496">
    <property type="entry name" value="Fibrinogen C-terminal domain-like"/>
    <property type="match status" value="1"/>
</dbReference>
<gene>
    <name evidence="8" type="ORF">SNE40_012183</name>
</gene>
<evidence type="ECO:0000259" key="7">
    <source>
        <dbReference type="PROSITE" id="PS51406"/>
    </source>
</evidence>
<comment type="subcellular location">
    <subcellularLocation>
        <location evidence="1">Secreted</location>
    </subcellularLocation>
</comment>
<dbReference type="FunFam" id="3.90.215.10:FF:000001">
    <property type="entry name" value="Tenascin isoform 1"/>
    <property type="match status" value="1"/>
</dbReference>
<keyword evidence="4" id="KW-0175">Coiled coil</keyword>
<protein>
    <recommendedName>
        <fullName evidence="7">Fibrinogen C-terminal domain-containing protein</fullName>
    </recommendedName>
</protein>
<evidence type="ECO:0000256" key="4">
    <source>
        <dbReference type="ARBA" id="ARBA00023054"/>
    </source>
</evidence>
<accession>A0AAN8PLB0</accession>
<dbReference type="Proteomes" id="UP001347796">
    <property type="component" value="Unassembled WGS sequence"/>
</dbReference>
<proteinExistence type="predicted"/>
<dbReference type="PROSITE" id="PS51406">
    <property type="entry name" value="FIBRINOGEN_C_2"/>
    <property type="match status" value="1"/>
</dbReference>
<dbReference type="InterPro" id="IPR036056">
    <property type="entry name" value="Fibrinogen-like_C"/>
</dbReference>
<evidence type="ECO:0000256" key="6">
    <source>
        <dbReference type="ARBA" id="ARBA00023180"/>
    </source>
</evidence>
<feature type="domain" description="Fibrinogen C-terminal" evidence="7">
    <location>
        <begin position="1"/>
        <end position="221"/>
    </location>
</feature>
<keyword evidence="5" id="KW-1015">Disulfide bond</keyword>
<dbReference type="Gene3D" id="3.90.215.10">
    <property type="entry name" value="Gamma Fibrinogen, chain A, domain 1"/>
    <property type="match status" value="1"/>
</dbReference>
<keyword evidence="3" id="KW-0732">Signal</keyword>
<dbReference type="InterPro" id="IPR037579">
    <property type="entry name" value="FIB_ANG-like"/>
</dbReference>
<evidence type="ECO:0000256" key="3">
    <source>
        <dbReference type="ARBA" id="ARBA00022729"/>
    </source>
</evidence>
<comment type="caution">
    <text evidence="8">The sequence shown here is derived from an EMBL/GenBank/DDBJ whole genome shotgun (WGS) entry which is preliminary data.</text>
</comment>
<dbReference type="CDD" id="cd00087">
    <property type="entry name" value="FReD"/>
    <property type="match status" value="1"/>
</dbReference>
<dbReference type="AlphaFoldDB" id="A0AAN8PLB0"/>
<dbReference type="InterPro" id="IPR014716">
    <property type="entry name" value="Fibrinogen_a/b/g_C_1"/>
</dbReference>
<reference evidence="8 9" key="1">
    <citation type="submission" date="2024-01" db="EMBL/GenBank/DDBJ databases">
        <title>The genome of the rayed Mediterranean limpet Patella caerulea (Linnaeus, 1758).</title>
        <authorList>
            <person name="Anh-Thu Weber A."/>
            <person name="Halstead-Nussloch G."/>
        </authorList>
    </citation>
    <scope>NUCLEOTIDE SEQUENCE [LARGE SCALE GENOMIC DNA]</scope>
    <source>
        <strain evidence="8">AATW-2023a</strain>
        <tissue evidence="8">Whole specimen</tissue>
    </source>
</reference>
<name>A0AAN8PLB0_PATCE</name>
<dbReference type="InterPro" id="IPR002181">
    <property type="entry name" value="Fibrinogen_a/b/g_C_dom"/>
</dbReference>
<dbReference type="Pfam" id="PF00147">
    <property type="entry name" value="Fibrinogen_C"/>
    <property type="match status" value="1"/>
</dbReference>
<evidence type="ECO:0000313" key="9">
    <source>
        <dbReference type="Proteomes" id="UP001347796"/>
    </source>
</evidence>
<evidence type="ECO:0000256" key="2">
    <source>
        <dbReference type="ARBA" id="ARBA00022525"/>
    </source>
</evidence>
<keyword evidence="6" id="KW-0325">Glycoprotein</keyword>
<keyword evidence="2" id="KW-0964">Secreted</keyword>
<dbReference type="PANTHER" id="PTHR47221">
    <property type="entry name" value="FIBRINOGEN ALPHA CHAIN"/>
    <property type="match status" value="1"/>
</dbReference>
<dbReference type="SMART" id="SM00186">
    <property type="entry name" value="FBG"/>
    <property type="match status" value="1"/>
</dbReference>
<dbReference type="EMBL" id="JAZGQO010000008">
    <property type="protein sequence ID" value="KAK6179937.1"/>
    <property type="molecule type" value="Genomic_DNA"/>
</dbReference>